<organism evidence="2 3">
    <name type="scientific">Caerostris extrusa</name>
    <name type="common">Bark spider</name>
    <name type="synonym">Caerostris bankana</name>
    <dbReference type="NCBI Taxonomy" id="172846"/>
    <lineage>
        <taxon>Eukaryota</taxon>
        <taxon>Metazoa</taxon>
        <taxon>Ecdysozoa</taxon>
        <taxon>Arthropoda</taxon>
        <taxon>Chelicerata</taxon>
        <taxon>Arachnida</taxon>
        <taxon>Araneae</taxon>
        <taxon>Araneomorphae</taxon>
        <taxon>Entelegynae</taxon>
        <taxon>Araneoidea</taxon>
        <taxon>Araneidae</taxon>
        <taxon>Caerostris</taxon>
    </lineage>
</organism>
<evidence type="ECO:0000256" key="1">
    <source>
        <dbReference type="SAM" id="MobiDB-lite"/>
    </source>
</evidence>
<comment type="caution">
    <text evidence="2">The sequence shown here is derived from an EMBL/GenBank/DDBJ whole genome shotgun (WGS) entry which is preliminary data.</text>
</comment>
<sequence length="151" mass="17956">MGCQPVRNEPATSPTKRLPRSLPRHFQPEYLIRFERINTRQGIIPNDGRGFYRPLESFGREGKFGKCFSFPHFTAERARLDQTQHFINYWMWASGLALCSWRKGVMPLYFSREYFVLESEYSTINRIEPFLKIFQSNRRICSIKYEIVLCS</sequence>
<feature type="region of interest" description="Disordered" evidence="1">
    <location>
        <begin position="1"/>
        <end position="21"/>
    </location>
</feature>
<accession>A0AAV4MXM3</accession>
<dbReference type="AlphaFoldDB" id="A0AAV4MXM3"/>
<evidence type="ECO:0000313" key="3">
    <source>
        <dbReference type="Proteomes" id="UP001054945"/>
    </source>
</evidence>
<dbReference type="EMBL" id="BPLR01020271">
    <property type="protein sequence ID" value="GIX76624.1"/>
    <property type="molecule type" value="Genomic_DNA"/>
</dbReference>
<proteinExistence type="predicted"/>
<protein>
    <submittedName>
        <fullName evidence="2">Uncharacterized protein</fullName>
    </submittedName>
</protein>
<gene>
    <name evidence="2" type="ORF">CEXT_764551</name>
</gene>
<keyword evidence="3" id="KW-1185">Reference proteome</keyword>
<evidence type="ECO:0000313" key="2">
    <source>
        <dbReference type="EMBL" id="GIX76624.1"/>
    </source>
</evidence>
<reference evidence="2 3" key="1">
    <citation type="submission" date="2021-06" db="EMBL/GenBank/DDBJ databases">
        <title>Caerostris extrusa draft genome.</title>
        <authorList>
            <person name="Kono N."/>
            <person name="Arakawa K."/>
        </authorList>
    </citation>
    <scope>NUCLEOTIDE SEQUENCE [LARGE SCALE GENOMIC DNA]</scope>
</reference>
<name>A0AAV4MXM3_CAEEX</name>
<dbReference type="Proteomes" id="UP001054945">
    <property type="component" value="Unassembled WGS sequence"/>
</dbReference>